<dbReference type="EMBL" id="JACSDZ010000021">
    <property type="protein sequence ID" value="KAF7381691.1"/>
    <property type="molecule type" value="Genomic_DNA"/>
</dbReference>
<evidence type="ECO:0000256" key="3">
    <source>
        <dbReference type="ARBA" id="ARBA00005371"/>
    </source>
</evidence>
<keyword evidence="12" id="KW-0175">Coiled coil</keyword>
<dbReference type="GO" id="GO:0016607">
    <property type="term" value="C:nuclear speck"/>
    <property type="evidence" value="ECO:0007669"/>
    <property type="project" value="UniProtKB-SubCell"/>
</dbReference>
<evidence type="ECO:0000256" key="7">
    <source>
        <dbReference type="ARBA" id="ARBA00023242"/>
    </source>
</evidence>
<dbReference type="Pfam" id="PF00643">
    <property type="entry name" value="zf-B_box"/>
    <property type="match status" value="1"/>
</dbReference>
<dbReference type="Proteomes" id="UP000617340">
    <property type="component" value="Unassembled WGS sequence"/>
</dbReference>
<evidence type="ECO:0000313" key="15">
    <source>
        <dbReference type="EMBL" id="KAF7381691.1"/>
    </source>
</evidence>
<keyword evidence="11" id="KW-0479">Metal-binding</keyword>
<evidence type="ECO:0000313" key="16">
    <source>
        <dbReference type="Proteomes" id="UP000617340"/>
    </source>
</evidence>
<comment type="function">
    <text evidence="8">Involved in spliceosome assembly.</text>
</comment>
<dbReference type="PANTHER" id="PTHR13681">
    <property type="entry name" value="SURVIVAL OF MOTOR NEURON-RELATED-SPLICING FACTOR 30-RELATED"/>
    <property type="match status" value="1"/>
</dbReference>
<evidence type="ECO:0000256" key="10">
    <source>
        <dbReference type="ARBA" id="ARBA00042567"/>
    </source>
</evidence>
<reference evidence="15" key="1">
    <citation type="journal article" date="2020" name="G3 (Bethesda)">
        <title>High-Quality Assemblies for Three Invasive Social Wasps from the &lt;i&gt;Vespula&lt;/i&gt; Genus.</title>
        <authorList>
            <person name="Harrop T.W.R."/>
            <person name="Guhlin J."/>
            <person name="McLaughlin G.M."/>
            <person name="Permina E."/>
            <person name="Stockwell P."/>
            <person name="Gilligan J."/>
            <person name="Le Lec M.F."/>
            <person name="Gruber M.A.M."/>
            <person name="Quinn O."/>
            <person name="Lovegrove M."/>
            <person name="Duncan E.J."/>
            <person name="Remnant E.J."/>
            <person name="Van Eeckhoven J."/>
            <person name="Graham B."/>
            <person name="Knapp R.A."/>
            <person name="Langford K.W."/>
            <person name="Kronenberg Z."/>
            <person name="Press M.O."/>
            <person name="Eacker S.M."/>
            <person name="Wilson-Rankin E.E."/>
            <person name="Purcell J."/>
            <person name="Lester P.J."/>
            <person name="Dearden P.K."/>
        </authorList>
    </citation>
    <scope>NUCLEOTIDE SEQUENCE</scope>
    <source>
        <strain evidence="15">Linc-1</strain>
    </source>
</reference>
<dbReference type="GO" id="GO:0000381">
    <property type="term" value="P:regulation of alternative mRNA splicing, via spliceosome"/>
    <property type="evidence" value="ECO:0007669"/>
    <property type="project" value="TreeGrafter"/>
</dbReference>
<feature type="coiled-coil region" evidence="12">
    <location>
        <begin position="414"/>
        <end position="441"/>
    </location>
</feature>
<evidence type="ECO:0000259" key="14">
    <source>
        <dbReference type="PROSITE" id="PS50304"/>
    </source>
</evidence>
<dbReference type="AlphaFoldDB" id="A0A834J9X2"/>
<organism evidence="15 16">
    <name type="scientific">Vespula germanica</name>
    <name type="common">German yellow jacket</name>
    <name type="synonym">Paravespula germanica</name>
    <dbReference type="NCBI Taxonomy" id="30212"/>
    <lineage>
        <taxon>Eukaryota</taxon>
        <taxon>Metazoa</taxon>
        <taxon>Ecdysozoa</taxon>
        <taxon>Arthropoda</taxon>
        <taxon>Hexapoda</taxon>
        <taxon>Insecta</taxon>
        <taxon>Pterygota</taxon>
        <taxon>Neoptera</taxon>
        <taxon>Endopterygota</taxon>
        <taxon>Hymenoptera</taxon>
        <taxon>Apocrita</taxon>
        <taxon>Aculeata</taxon>
        <taxon>Vespoidea</taxon>
        <taxon>Vespidae</taxon>
        <taxon>Vespinae</taxon>
        <taxon>Vespula</taxon>
    </lineage>
</organism>
<dbReference type="CDD" id="cd20399">
    <property type="entry name" value="Tudor_SPF30"/>
    <property type="match status" value="1"/>
</dbReference>
<comment type="subcellular location">
    <subcellularLocation>
        <location evidence="1">Nucleus speckle</location>
    </subcellularLocation>
    <subcellularLocation>
        <location evidence="2">Nucleus</location>
        <location evidence="2">Cajal body</location>
    </subcellularLocation>
</comment>
<dbReference type="PANTHER" id="PTHR13681:SF26">
    <property type="entry name" value="SURVIVAL OF MOTOR NEURON-RELATED-SPLICING FACTOR 30"/>
    <property type="match status" value="1"/>
</dbReference>
<dbReference type="GO" id="GO:0008270">
    <property type="term" value="F:zinc ion binding"/>
    <property type="evidence" value="ECO:0007669"/>
    <property type="project" value="UniProtKB-KW"/>
</dbReference>
<dbReference type="SUPFAM" id="SSF57845">
    <property type="entry name" value="B-box zinc-binding domain"/>
    <property type="match status" value="1"/>
</dbReference>
<keyword evidence="4" id="KW-0507">mRNA processing</keyword>
<evidence type="ECO:0000256" key="9">
    <source>
        <dbReference type="ARBA" id="ARBA00041083"/>
    </source>
</evidence>
<dbReference type="GO" id="GO:0008380">
    <property type="term" value="P:RNA splicing"/>
    <property type="evidence" value="ECO:0007669"/>
    <property type="project" value="UniProtKB-KW"/>
</dbReference>
<comment type="similarity">
    <text evidence="3">Belongs to the SMN family.</text>
</comment>
<protein>
    <recommendedName>
        <fullName evidence="9">Survival of motor neuron-related-splicing factor 30</fullName>
    </recommendedName>
    <alternativeName>
        <fullName evidence="10">Survival motor neuron domain-containing protein 1</fullName>
    </alternativeName>
</protein>
<dbReference type="Pfam" id="PF06003">
    <property type="entry name" value="SMN_Tudor"/>
    <property type="match status" value="1"/>
</dbReference>
<proteinExistence type="inferred from homology"/>
<dbReference type="GO" id="GO:0005737">
    <property type="term" value="C:cytoplasm"/>
    <property type="evidence" value="ECO:0007669"/>
    <property type="project" value="InterPro"/>
</dbReference>
<feature type="domain" description="B box-type" evidence="13">
    <location>
        <begin position="181"/>
        <end position="223"/>
    </location>
</feature>
<evidence type="ECO:0000256" key="8">
    <source>
        <dbReference type="ARBA" id="ARBA00037618"/>
    </source>
</evidence>
<dbReference type="GO" id="GO:0003723">
    <property type="term" value="F:RNA binding"/>
    <property type="evidence" value="ECO:0007669"/>
    <property type="project" value="InterPro"/>
</dbReference>
<evidence type="ECO:0000256" key="2">
    <source>
        <dbReference type="ARBA" id="ARBA00004408"/>
    </source>
</evidence>
<evidence type="ECO:0000256" key="5">
    <source>
        <dbReference type="ARBA" id="ARBA00022728"/>
    </source>
</evidence>
<gene>
    <name evidence="15" type="ORF">HZH68_015564</name>
</gene>
<evidence type="ECO:0000256" key="6">
    <source>
        <dbReference type="ARBA" id="ARBA00023187"/>
    </source>
</evidence>
<keyword evidence="6" id="KW-0508">mRNA splicing</keyword>
<evidence type="ECO:0000256" key="1">
    <source>
        <dbReference type="ARBA" id="ARBA00004324"/>
    </source>
</evidence>
<comment type="caution">
    <text evidence="15">The sequence shown here is derived from an EMBL/GenBank/DDBJ whole genome shotgun (WGS) entry which is preliminary data.</text>
</comment>
<dbReference type="GO" id="GO:0071011">
    <property type="term" value="C:precatalytic spliceosome"/>
    <property type="evidence" value="ECO:0007669"/>
    <property type="project" value="TreeGrafter"/>
</dbReference>
<keyword evidence="7" id="KW-0539">Nucleus</keyword>
<dbReference type="SUPFAM" id="SSF63748">
    <property type="entry name" value="Tudor/PWWP/MBT"/>
    <property type="match status" value="1"/>
</dbReference>
<evidence type="ECO:0000259" key="13">
    <source>
        <dbReference type="PROSITE" id="PS50119"/>
    </source>
</evidence>
<sequence length="495" mass="56882">MNTKCYKINNDYILRNGLSWSMEQKINLLSYTLSDNGNLSDECKEDKMKIIRNIHENKDFLCSRCANNIDTSKMQNNDNINSACNIYERCPLCHFCLSNTCFIIPPPHYPLQHKLVMDAMRRKLAHRILCDTCSDEAIVQCCVCLRNFCSDCGNEHEEKTNVEVKQGKHVVKPLWEATRIRRTILCQIHPSNALRYYCNACQQICCKECMWSIEHRGHASENAIGAGRRAAAYITAMLEKAKILLNSLLIRYNEDIFSNDIYNEQEHFIDQWYVEAALTTDPTNEELLKLKIDLEEVIELTHDLIKSQQQEKRQANGMDAKDPILLAVLANKWKVGDQCMAPWSEDGKYYEATIDAISEDGVVNITFNEYKNTDVTMLSQLKSIAKRPASDWADQKSKKMQAAAIAGADPNKQREYLKKKKQRKLQRFKELEEEREMEKNKWLAFTNKSSKKGVIKKSIFATPENVNGRVGIGTCGVSGREMTKFSNGEKWRRGA</sequence>
<dbReference type="InterPro" id="IPR010304">
    <property type="entry name" value="SMN_Tudor"/>
</dbReference>
<dbReference type="PROSITE" id="PS50304">
    <property type="entry name" value="TUDOR"/>
    <property type="match status" value="1"/>
</dbReference>
<dbReference type="Gene3D" id="3.30.160.60">
    <property type="entry name" value="Classic Zinc Finger"/>
    <property type="match status" value="1"/>
</dbReference>
<dbReference type="PROSITE" id="PS50119">
    <property type="entry name" value="ZF_BBOX"/>
    <property type="match status" value="1"/>
</dbReference>
<feature type="domain" description="Tudor" evidence="14">
    <location>
        <begin position="332"/>
        <end position="391"/>
    </location>
</feature>
<keyword evidence="11" id="KW-0862">Zinc</keyword>
<evidence type="ECO:0000256" key="4">
    <source>
        <dbReference type="ARBA" id="ARBA00022664"/>
    </source>
</evidence>
<name>A0A834J9X2_VESGE</name>
<dbReference type="InterPro" id="IPR002999">
    <property type="entry name" value="Tudor"/>
</dbReference>
<evidence type="ECO:0000256" key="11">
    <source>
        <dbReference type="PROSITE-ProRule" id="PRU00024"/>
    </source>
</evidence>
<accession>A0A834J9X2</accession>
<keyword evidence="16" id="KW-1185">Reference proteome</keyword>
<dbReference type="GO" id="GO:0006397">
    <property type="term" value="P:mRNA processing"/>
    <property type="evidence" value="ECO:0007669"/>
    <property type="project" value="UniProtKB-KW"/>
</dbReference>
<keyword evidence="5" id="KW-0747">Spliceosome</keyword>
<dbReference type="SMART" id="SM00333">
    <property type="entry name" value="TUDOR"/>
    <property type="match status" value="1"/>
</dbReference>
<dbReference type="CDD" id="cd19756">
    <property type="entry name" value="Bbox2"/>
    <property type="match status" value="1"/>
</dbReference>
<dbReference type="GO" id="GO:0015030">
    <property type="term" value="C:Cajal body"/>
    <property type="evidence" value="ECO:0007669"/>
    <property type="project" value="UniProtKB-SubCell"/>
</dbReference>
<dbReference type="Gene3D" id="2.30.30.140">
    <property type="match status" value="1"/>
</dbReference>
<keyword evidence="11" id="KW-0863">Zinc-finger</keyword>
<evidence type="ECO:0000256" key="12">
    <source>
        <dbReference type="SAM" id="Coils"/>
    </source>
</evidence>
<dbReference type="InterPro" id="IPR000315">
    <property type="entry name" value="Znf_B-box"/>
</dbReference>